<name>A0A9X4ET11_9FLAO</name>
<organism evidence="1 2">
    <name type="scientific">Tenacibaculum larymnensis</name>
    <dbReference type="NCBI Taxonomy" id="2878201"/>
    <lineage>
        <taxon>Bacteria</taxon>
        <taxon>Pseudomonadati</taxon>
        <taxon>Bacteroidota</taxon>
        <taxon>Flavobacteriia</taxon>
        <taxon>Flavobacteriales</taxon>
        <taxon>Flavobacteriaceae</taxon>
        <taxon>Tenacibaculum</taxon>
    </lineage>
</organism>
<evidence type="ECO:0000313" key="1">
    <source>
        <dbReference type="EMBL" id="MDE1206032.1"/>
    </source>
</evidence>
<dbReference type="EMBL" id="JAIWJY010000002">
    <property type="protein sequence ID" value="MDE1206032.1"/>
    <property type="molecule type" value="Genomic_DNA"/>
</dbReference>
<dbReference type="RefSeq" id="WP_121145929.1">
    <property type="nucleotide sequence ID" value="NZ_JAIWJY010000002.1"/>
</dbReference>
<dbReference type="Pfam" id="PF21205">
    <property type="entry name" value="Rep3_C"/>
    <property type="match status" value="1"/>
</dbReference>
<gene>
    <name evidence="1" type="ORF">LCI24_04410</name>
</gene>
<dbReference type="Gene3D" id="1.10.10.10">
    <property type="entry name" value="Winged helix-like DNA-binding domain superfamily/Winged helix DNA-binding domain"/>
    <property type="match status" value="1"/>
</dbReference>
<evidence type="ECO:0000313" key="2">
    <source>
        <dbReference type="Proteomes" id="UP001149303"/>
    </source>
</evidence>
<comment type="caution">
    <text evidence="1">The sequence shown here is derived from an EMBL/GenBank/DDBJ whole genome shotgun (WGS) entry which is preliminary data.</text>
</comment>
<sequence>MELRNKYLNQANFFTRSVFKLDKEIHKDIVYLIQSKIDFFGTPKDNISISFNDYLEAKSISKNDTYSFSEFHKFADEIKKVGGAFYNNINNSFISFNIVDNVQVDSENSETLKIELGKFGKIFFFKENLVNYIKDITPKGKRLKYIGHTQIENSSFRIKGIRRKKFFEIISQFKNTGFCKISFKELKMYLGYIELVDKSTLKPLKEQDQLKFIFISQDKFEFKDNCPRYSHFERDFLRPAINSINGDISNDINNLKISKKTKTGRKITHLEFRFNALGKDLTDDELKCLEFFIECNLDKEQVIFLIKRIGYQEMYGRWMRNVDRKVYDNDKLAKFYERKSQKEIKNISGYLYQVLFPELKKG</sequence>
<dbReference type="Proteomes" id="UP001149303">
    <property type="component" value="Unassembled WGS sequence"/>
</dbReference>
<reference evidence="1" key="1">
    <citation type="submission" date="2021-09" db="EMBL/GenBank/DDBJ databases">
        <authorList>
            <person name="Smyrli M."/>
        </authorList>
    </citation>
    <scope>NUCLEOTIDE SEQUENCE</scope>
    <source>
        <strain evidence="1">LAR25</strain>
    </source>
</reference>
<proteinExistence type="predicted"/>
<accession>A0A9X4ET11</accession>
<dbReference type="AlphaFoldDB" id="A0A9X4ET11"/>
<protein>
    <submittedName>
        <fullName evidence="1">Replication initiation protein</fullName>
    </submittedName>
</protein>
<dbReference type="SUPFAM" id="SSF46785">
    <property type="entry name" value="Winged helix' DNA-binding domain"/>
    <property type="match status" value="1"/>
</dbReference>
<dbReference type="InterPro" id="IPR036388">
    <property type="entry name" value="WH-like_DNA-bd_sf"/>
</dbReference>
<keyword evidence="2" id="KW-1185">Reference proteome</keyword>
<dbReference type="InterPro" id="IPR036390">
    <property type="entry name" value="WH_DNA-bd_sf"/>
</dbReference>